<evidence type="ECO:0000256" key="2">
    <source>
        <dbReference type="ARBA" id="ARBA00007110"/>
    </source>
</evidence>
<evidence type="ECO:0000256" key="9">
    <source>
        <dbReference type="ARBA" id="ARBA00047340"/>
    </source>
</evidence>
<comment type="catalytic activity">
    <reaction evidence="9">
        <text>5,6-dimethylbenzimidazole + nicotinate beta-D-ribonucleotide = alpha-ribazole 5'-phosphate + nicotinate + H(+)</text>
        <dbReference type="Rhea" id="RHEA:11196"/>
        <dbReference type="ChEBI" id="CHEBI:15378"/>
        <dbReference type="ChEBI" id="CHEBI:15890"/>
        <dbReference type="ChEBI" id="CHEBI:32544"/>
        <dbReference type="ChEBI" id="CHEBI:57502"/>
        <dbReference type="ChEBI" id="CHEBI:57918"/>
        <dbReference type="EC" id="2.4.2.21"/>
    </reaction>
</comment>
<dbReference type="AlphaFoldDB" id="A0A5R9GPR9"/>
<evidence type="ECO:0000313" key="10">
    <source>
        <dbReference type="EMBL" id="TLS67055.1"/>
    </source>
</evidence>
<dbReference type="UniPathway" id="UPA00061">
    <property type="reaction ID" value="UER00516"/>
</dbReference>
<evidence type="ECO:0000256" key="1">
    <source>
        <dbReference type="ARBA" id="ARBA00005049"/>
    </source>
</evidence>
<sequence>MDIPSIHPEQGRHNPLFRSGRCIERLDEIAAWFSARQNRPVPEQLKVEVVLFAADHGVAESMDSNAKTIDQLQMHAAVDSPIRQLCQLADAQLHMVDLGVAGNLIDADIDHAKVRSNGSADITSAPAMDQMDYWECVGIGEEMANRAIANGANLLIAGSIACGDHVAVAAIIAELTGLSADEALYSTAAPETYTRELIAVEQAIARAQGTPSHDLLREIGGLEIAAMAGFYRAAASKGVPVLLDGRASAAAALAAIAWDVRIAGWMLASHLSDEAGHREALESLGLEPLVELRTGADHGHAAIMLLPLLKAAIAFRQATAIATNQG</sequence>
<dbReference type="EMBL" id="VBRY01000007">
    <property type="protein sequence ID" value="TLS67055.1"/>
    <property type="molecule type" value="Genomic_DNA"/>
</dbReference>
<dbReference type="SUPFAM" id="SSF52733">
    <property type="entry name" value="Nicotinate mononucleotide:5,6-dimethylbenzimidazole phosphoribosyltransferase (CobT)"/>
    <property type="match status" value="1"/>
</dbReference>
<evidence type="ECO:0000256" key="8">
    <source>
        <dbReference type="ARBA" id="ARBA00030686"/>
    </source>
</evidence>
<dbReference type="RefSeq" id="WP_138239446.1">
    <property type="nucleotide sequence ID" value="NZ_VBRY01000007.1"/>
</dbReference>
<name>A0A5R9GPR9_9PROT</name>
<dbReference type="InterPro" id="IPR036087">
    <property type="entry name" value="Nict_dMeBzImd_PRibTrfase_sf"/>
</dbReference>
<keyword evidence="6 10" id="KW-0328">Glycosyltransferase</keyword>
<comment type="caution">
    <text evidence="10">The sequence shown here is derived from an EMBL/GenBank/DDBJ whole genome shotgun (WGS) entry which is preliminary data.</text>
</comment>
<dbReference type="PANTHER" id="PTHR43463">
    <property type="entry name" value="NICOTINATE-NUCLEOTIDE--DIMETHYLBENZIMIDAZOLE PHOSPHORIBOSYLTRANSFERASE"/>
    <property type="match status" value="1"/>
</dbReference>
<dbReference type="Gene3D" id="1.10.1610.10">
    <property type="match status" value="1"/>
</dbReference>
<keyword evidence="7 10" id="KW-0808">Transferase</keyword>
<protein>
    <recommendedName>
        <fullName evidence="4">Nicotinate-nucleotide--dimethylbenzimidazole phosphoribosyltransferase</fullName>
        <ecNumber evidence="3">2.4.2.21</ecNumber>
    </recommendedName>
    <alternativeName>
        <fullName evidence="8">N(1)-alpha-phosphoribosyltransferase</fullName>
    </alternativeName>
</protein>
<keyword evidence="11" id="KW-1185">Reference proteome</keyword>
<dbReference type="GO" id="GO:0008939">
    <property type="term" value="F:nicotinate-nucleotide-dimethylbenzimidazole phosphoribosyltransferase activity"/>
    <property type="evidence" value="ECO:0007669"/>
    <property type="project" value="UniProtKB-EC"/>
</dbReference>
<dbReference type="GO" id="GO:0009236">
    <property type="term" value="P:cobalamin biosynthetic process"/>
    <property type="evidence" value="ECO:0007669"/>
    <property type="project" value="UniProtKB-KW"/>
</dbReference>
<accession>A0A5R9GPR9</accession>
<comment type="pathway">
    <text evidence="1">Nucleoside biosynthesis; alpha-ribazole biosynthesis; alpha-ribazole from 5,6-dimethylbenzimidazole: step 1/2.</text>
</comment>
<dbReference type="Gene3D" id="3.40.50.10210">
    <property type="match status" value="1"/>
</dbReference>
<comment type="similarity">
    <text evidence="2">Belongs to the CobT family.</text>
</comment>
<evidence type="ECO:0000256" key="4">
    <source>
        <dbReference type="ARBA" id="ARBA00015486"/>
    </source>
</evidence>
<dbReference type="EC" id="2.4.2.21" evidence="3"/>
<evidence type="ECO:0000256" key="5">
    <source>
        <dbReference type="ARBA" id="ARBA00022573"/>
    </source>
</evidence>
<proteinExistence type="inferred from homology"/>
<dbReference type="CDD" id="cd02439">
    <property type="entry name" value="DMB-PRT_CobT"/>
    <property type="match status" value="1"/>
</dbReference>
<organism evidence="10 11">
    <name type="scientific">Mariprofundus erugo</name>
    <dbReference type="NCBI Taxonomy" id="2528639"/>
    <lineage>
        <taxon>Bacteria</taxon>
        <taxon>Pseudomonadati</taxon>
        <taxon>Pseudomonadota</taxon>
        <taxon>Candidatius Mariprofundia</taxon>
        <taxon>Mariprofundales</taxon>
        <taxon>Mariprofundaceae</taxon>
        <taxon>Mariprofundus</taxon>
    </lineage>
</organism>
<dbReference type="PANTHER" id="PTHR43463:SF1">
    <property type="entry name" value="NICOTINATE-NUCLEOTIDE--DIMETHYLBENZIMIDAZOLE PHOSPHORIBOSYLTRANSFERASE"/>
    <property type="match status" value="1"/>
</dbReference>
<gene>
    <name evidence="10" type="ORF">FEF65_08910</name>
</gene>
<dbReference type="Proteomes" id="UP000306585">
    <property type="component" value="Unassembled WGS sequence"/>
</dbReference>
<evidence type="ECO:0000256" key="6">
    <source>
        <dbReference type="ARBA" id="ARBA00022676"/>
    </source>
</evidence>
<dbReference type="InterPro" id="IPR023195">
    <property type="entry name" value="Nict_dMeBzImd_PRibTrfase_N"/>
</dbReference>
<dbReference type="Pfam" id="PF02277">
    <property type="entry name" value="DBI_PRT"/>
    <property type="match status" value="1"/>
</dbReference>
<evidence type="ECO:0000313" key="11">
    <source>
        <dbReference type="Proteomes" id="UP000306585"/>
    </source>
</evidence>
<evidence type="ECO:0000256" key="3">
    <source>
        <dbReference type="ARBA" id="ARBA00011991"/>
    </source>
</evidence>
<reference evidence="10 11" key="1">
    <citation type="journal article" date="2019" name="Appl. Environ. Microbiol.">
        <title>Environmental Evidence and Genomic Insight of Iron-oxidizing Bacteria Preference Towards More Corrosion Resistant Stainless Steel at Higher Salinities.</title>
        <authorList>
            <person name="Garrison C.E."/>
            <person name="Price K.A."/>
            <person name="Field E.K."/>
        </authorList>
    </citation>
    <scope>NUCLEOTIDE SEQUENCE [LARGE SCALE GENOMIC DNA]</scope>
    <source>
        <strain evidence="10 11">P3</strain>
    </source>
</reference>
<evidence type="ECO:0000256" key="7">
    <source>
        <dbReference type="ARBA" id="ARBA00022679"/>
    </source>
</evidence>
<dbReference type="InterPro" id="IPR003200">
    <property type="entry name" value="Nict_dMeBzImd_PRibTrfase"/>
</dbReference>
<keyword evidence="5" id="KW-0169">Cobalamin biosynthesis</keyword>